<dbReference type="AlphaFoldDB" id="A0A445HXR4"/>
<dbReference type="PANTHER" id="PTHR31003:SF22">
    <property type="entry name" value="TRANSCRIPTION FACTOR HHO5"/>
    <property type="match status" value="1"/>
</dbReference>
<protein>
    <submittedName>
        <fullName evidence="8">Transcription factor HHO5</fullName>
    </submittedName>
</protein>
<feature type="compositionally biased region" description="Polar residues" evidence="6">
    <location>
        <begin position="100"/>
        <end position="111"/>
    </location>
</feature>
<keyword evidence="4" id="KW-0804">Transcription</keyword>
<keyword evidence="2" id="KW-0805">Transcription regulation</keyword>
<accession>A0A445HXR4</accession>
<dbReference type="SMR" id="A0A445HXR4"/>
<evidence type="ECO:0000256" key="5">
    <source>
        <dbReference type="ARBA" id="ARBA00023242"/>
    </source>
</evidence>
<dbReference type="GO" id="GO:0003700">
    <property type="term" value="F:DNA-binding transcription factor activity"/>
    <property type="evidence" value="ECO:0007669"/>
    <property type="project" value="InterPro"/>
</dbReference>
<evidence type="ECO:0000313" key="8">
    <source>
        <dbReference type="EMBL" id="RZB78549.1"/>
    </source>
</evidence>
<dbReference type="InterPro" id="IPR006447">
    <property type="entry name" value="Myb_dom_plants"/>
</dbReference>
<name>A0A445HXR4_GLYSO</name>
<evidence type="ECO:0000256" key="3">
    <source>
        <dbReference type="ARBA" id="ARBA00023125"/>
    </source>
</evidence>
<dbReference type="GO" id="GO:0003677">
    <property type="term" value="F:DNA binding"/>
    <property type="evidence" value="ECO:0007669"/>
    <property type="project" value="UniProtKB-KW"/>
</dbReference>
<evidence type="ECO:0000256" key="4">
    <source>
        <dbReference type="ARBA" id="ARBA00023163"/>
    </source>
</evidence>
<feature type="region of interest" description="Disordered" evidence="6">
    <location>
        <begin position="255"/>
        <end position="342"/>
    </location>
</feature>
<dbReference type="PANTHER" id="PTHR31003">
    <property type="entry name" value="MYB FAMILY TRANSCRIPTION FACTOR"/>
    <property type="match status" value="1"/>
</dbReference>
<reference evidence="8 9" key="1">
    <citation type="submission" date="2018-09" db="EMBL/GenBank/DDBJ databases">
        <title>A high-quality reference genome of wild soybean provides a powerful tool to mine soybean genomes.</title>
        <authorList>
            <person name="Xie M."/>
            <person name="Chung C.Y.L."/>
            <person name="Li M.-W."/>
            <person name="Wong F.-L."/>
            <person name="Chan T.-F."/>
            <person name="Lam H.-M."/>
        </authorList>
    </citation>
    <scope>NUCLEOTIDE SEQUENCE [LARGE SCALE GENOMIC DNA]</scope>
    <source>
        <strain evidence="9">cv. W05</strain>
        <tissue evidence="8">Hypocotyl of etiolated seedlings</tissue>
    </source>
</reference>
<proteinExistence type="predicted"/>
<dbReference type="InterPro" id="IPR058673">
    <property type="entry name" value="HHO5-like_N"/>
</dbReference>
<comment type="subcellular location">
    <subcellularLocation>
        <location evidence="1">Nucleus</location>
    </subcellularLocation>
</comment>
<evidence type="ECO:0000259" key="7">
    <source>
        <dbReference type="PROSITE" id="PS51294"/>
    </source>
</evidence>
<feature type="region of interest" description="Disordered" evidence="6">
    <location>
        <begin position="177"/>
        <end position="196"/>
    </location>
</feature>
<dbReference type="PROSITE" id="PS51294">
    <property type="entry name" value="HTH_MYB"/>
    <property type="match status" value="1"/>
</dbReference>
<dbReference type="Proteomes" id="UP000289340">
    <property type="component" value="Chromosome 11"/>
</dbReference>
<dbReference type="Gene3D" id="1.10.10.60">
    <property type="entry name" value="Homeodomain-like"/>
    <property type="match status" value="1"/>
</dbReference>
<feature type="compositionally biased region" description="Polar residues" evidence="6">
    <location>
        <begin position="255"/>
        <end position="269"/>
    </location>
</feature>
<feature type="region of interest" description="Disordered" evidence="6">
    <location>
        <begin position="75"/>
        <end position="133"/>
    </location>
</feature>
<keyword evidence="9" id="KW-1185">Reference proteome</keyword>
<dbReference type="GO" id="GO:0005634">
    <property type="term" value="C:nucleus"/>
    <property type="evidence" value="ECO:0007669"/>
    <property type="project" value="UniProtKB-SubCell"/>
</dbReference>
<evidence type="ECO:0000256" key="6">
    <source>
        <dbReference type="SAM" id="MobiDB-lite"/>
    </source>
</evidence>
<dbReference type="Gramene" id="XM_028332773.1">
    <property type="protein sequence ID" value="XP_028188574.1"/>
    <property type="gene ID" value="LOC114375036"/>
</dbReference>
<dbReference type="InterPro" id="IPR044787">
    <property type="entry name" value="HHO5-like"/>
</dbReference>
<gene>
    <name evidence="8" type="ORF">D0Y65_029099</name>
</gene>
<sequence length="342" mass="37511">MELSLDLSLGFVPKPLSLFFADVSANRDKVATLDGFVQRLEEELKKVEAFKRELPLCILLLNDAIARLKEEKVKCSGMQDPPLKTSSGGNKNESSEKMNWMSSAQLWSTQKTKSRNEEDDRSVPANPINGNSCVLEKEGSQVPRFGLMARASELSHSNSKSVGGDISSGSSLLRVEVQSQPQPPQHMQQNPRKQRRCWSPELHRRFVDALQQLGGAQVATPKQIRELMQVEGLTNDEVKSHLQKYRLHVRRFPVSSTGQADNGSWMSQDESGDKSKGNNMSQSGSPQGPLTPLILGGGGGGSAKGLSSPGQNSVDGEDEQSDCRNWKGGLHHHQLEADNQCL</sequence>
<dbReference type="SUPFAM" id="SSF46689">
    <property type="entry name" value="Homeodomain-like"/>
    <property type="match status" value="1"/>
</dbReference>
<comment type="caution">
    <text evidence="8">The sequence shown here is derived from an EMBL/GenBank/DDBJ whole genome shotgun (WGS) entry which is preliminary data.</text>
</comment>
<organism evidence="8 9">
    <name type="scientific">Glycine soja</name>
    <name type="common">Wild soybean</name>
    <dbReference type="NCBI Taxonomy" id="3848"/>
    <lineage>
        <taxon>Eukaryota</taxon>
        <taxon>Viridiplantae</taxon>
        <taxon>Streptophyta</taxon>
        <taxon>Embryophyta</taxon>
        <taxon>Tracheophyta</taxon>
        <taxon>Spermatophyta</taxon>
        <taxon>Magnoliopsida</taxon>
        <taxon>eudicotyledons</taxon>
        <taxon>Gunneridae</taxon>
        <taxon>Pentapetalae</taxon>
        <taxon>rosids</taxon>
        <taxon>fabids</taxon>
        <taxon>Fabales</taxon>
        <taxon>Fabaceae</taxon>
        <taxon>Papilionoideae</taxon>
        <taxon>50 kb inversion clade</taxon>
        <taxon>NPAAA clade</taxon>
        <taxon>indigoferoid/millettioid clade</taxon>
        <taxon>Phaseoleae</taxon>
        <taxon>Glycine</taxon>
        <taxon>Glycine subgen. Soja</taxon>
    </lineage>
</organism>
<dbReference type="EMBL" id="QZWG01000011">
    <property type="protein sequence ID" value="RZB78549.1"/>
    <property type="molecule type" value="Genomic_DNA"/>
</dbReference>
<dbReference type="Pfam" id="PF00249">
    <property type="entry name" value="Myb_DNA-binding"/>
    <property type="match status" value="1"/>
</dbReference>
<dbReference type="InterPro" id="IPR001005">
    <property type="entry name" value="SANT/Myb"/>
</dbReference>
<dbReference type="Pfam" id="PF26575">
    <property type="entry name" value="HHO5_N"/>
    <property type="match status" value="1"/>
</dbReference>
<evidence type="ECO:0000313" key="9">
    <source>
        <dbReference type="Proteomes" id="UP000289340"/>
    </source>
</evidence>
<dbReference type="InterPro" id="IPR009057">
    <property type="entry name" value="Homeodomain-like_sf"/>
</dbReference>
<evidence type="ECO:0000256" key="2">
    <source>
        <dbReference type="ARBA" id="ARBA00023015"/>
    </source>
</evidence>
<keyword evidence="5" id="KW-0539">Nucleus</keyword>
<keyword evidence="3" id="KW-0238">DNA-binding</keyword>
<evidence type="ECO:0000256" key="1">
    <source>
        <dbReference type="ARBA" id="ARBA00004123"/>
    </source>
</evidence>
<feature type="domain" description="HTH myb-type" evidence="7">
    <location>
        <begin position="190"/>
        <end position="250"/>
    </location>
</feature>
<dbReference type="NCBIfam" id="TIGR01557">
    <property type="entry name" value="myb_SHAQKYF"/>
    <property type="match status" value="1"/>
</dbReference>
<dbReference type="FunFam" id="1.10.10.60:FF:000002">
    <property type="entry name" value="Myb family transcription factor"/>
    <property type="match status" value="1"/>
</dbReference>
<dbReference type="InterPro" id="IPR017930">
    <property type="entry name" value="Myb_dom"/>
</dbReference>